<dbReference type="PANTHER" id="PTHR31679">
    <property type="entry name" value="PEROXISOMAL MEMBRANE PROTEIN PEX30-RELATED"/>
    <property type="match status" value="1"/>
</dbReference>
<dbReference type="EMBL" id="KQ257453">
    <property type="protein sequence ID" value="KND02589.1"/>
    <property type="molecule type" value="Genomic_DNA"/>
</dbReference>
<dbReference type="InterPro" id="IPR010482">
    <property type="entry name" value="TECPR1-like_DysF"/>
</dbReference>
<evidence type="ECO:0000256" key="4">
    <source>
        <dbReference type="ARBA" id="ARBA00023136"/>
    </source>
</evidence>
<evidence type="ECO:0000313" key="9">
    <source>
        <dbReference type="EMBL" id="KND02589.1"/>
    </source>
</evidence>
<accession>A0A0L0HP73</accession>
<evidence type="ECO:0000256" key="1">
    <source>
        <dbReference type="ARBA" id="ARBA00004127"/>
    </source>
</evidence>
<dbReference type="SMART" id="SM00693">
    <property type="entry name" value="DysFN"/>
    <property type="match status" value="1"/>
</dbReference>
<feature type="transmembrane region" description="Helical" evidence="6">
    <location>
        <begin position="232"/>
        <end position="252"/>
    </location>
</feature>
<dbReference type="InterPro" id="IPR006614">
    <property type="entry name" value="Peroxin/Ferlin"/>
</dbReference>
<reference evidence="9 10" key="1">
    <citation type="submission" date="2009-08" db="EMBL/GenBank/DDBJ databases">
        <title>The Genome Sequence of Spizellomyces punctatus strain DAOM BR117.</title>
        <authorList>
            <consortium name="The Broad Institute Genome Sequencing Platform"/>
            <person name="Russ C."/>
            <person name="Cuomo C."/>
            <person name="Shea T."/>
            <person name="Young S.K."/>
            <person name="Zeng Q."/>
            <person name="Koehrsen M."/>
            <person name="Haas B."/>
            <person name="Borodovsky M."/>
            <person name="Guigo R."/>
            <person name="Alvarado L."/>
            <person name="Berlin A."/>
            <person name="Bochicchio J."/>
            <person name="Borenstein D."/>
            <person name="Chapman S."/>
            <person name="Chen Z."/>
            <person name="Engels R."/>
            <person name="Freedman E."/>
            <person name="Gellesch M."/>
            <person name="Goldberg J."/>
            <person name="Griggs A."/>
            <person name="Gujja S."/>
            <person name="Heiman D."/>
            <person name="Hepburn T."/>
            <person name="Howarth C."/>
            <person name="Jen D."/>
            <person name="Larson L."/>
            <person name="Lewis B."/>
            <person name="Mehta T."/>
            <person name="Park D."/>
            <person name="Pearson M."/>
            <person name="Roberts A."/>
            <person name="Saif S."/>
            <person name="Shenoy N."/>
            <person name="Sisk P."/>
            <person name="Stolte C."/>
            <person name="Sykes S."/>
            <person name="Thomson T."/>
            <person name="Walk T."/>
            <person name="White J."/>
            <person name="Yandava C."/>
            <person name="Burger G."/>
            <person name="Gray M.W."/>
            <person name="Holland P.W.H."/>
            <person name="King N."/>
            <person name="Lang F.B.F."/>
            <person name="Roger A.J."/>
            <person name="Ruiz-Trillo I."/>
            <person name="Lander E."/>
            <person name="Nusbaum C."/>
        </authorList>
    </citation>
    <scope>NUCLEOTIDE SEQUENCE [LARGE SCALE GENOMIC DNA]</scope>
    <source>
        <strain evidence="9 10">DAOM BR117</strain>
    </source>
</reference>
<dbReference type="OrthoDB" id="74314at2759"/>
<feature type="domain" description="Peroxin/Ferlin" evidence="7">
    <location>
        <begin position="286"/>
        <end position="349"/>
    </location>
</feature>
<comment type="subcellular location">
    <subcellularLocation>
        <location evidence="1">Endomembrane system</location>
        <topology evidence="1">Multi-pass membrane protein</topology>
    </subcellularLocation>
</comment>
<dbReference type="eggNOG" id="ENOG502QQTF">
    <property type="taxonomic scope" value="Eukaryota"/>
</dbReference>
<dbReference type="GO" id="GO:0005778">
    <property type="term" value="C:peroxisomal membrane"/>
    <property type="evidence" value="ECO:0007669"/>
    <property type="project" value="TreeGrafter"/>
</dbReference>
<evidence type="ECO:0000256" key="6">
    <source>
        <dbReference type="SAM" id="Phobius"/>
    </source>
</evidence>
<dbReference type="Proteomes" id="UP000053201">
    <property type="component" value="Unassembled WGS sequence"/>
</dbReference>
<feature type="compositionally biased region" description="Low complexity" evidence="5">
    <location>
        <begin position="1"/>
        <end position="18"/>
    </location>
</feature>
<evidence type="ECO:0000259" key="7">
    <source>
        <dbReference type="SMART" id="SM00693"/>
    </source>
</evidence>
<sequence>MPLFSASQRASSARTSNAHSGSLSNLVHRVLVNTAKEQDRQEQQPPSPPLNLVTTTPWNATRLIVRLGPVVETYENLEAVVRWKDPVKTVIWMIAWCALCYYPTLLCISPNLFIIVIILRNFYRRQREDQDNPPPTPPPVTSWSTSIAVGSEPYLKNMQFLQNVMTVYCDAYDKIVGFLKDLTWTDTETTSSLLQYALASIPLTWLVYFTVPFNYLLIFGGLLMFLHTTTQFRAVHIAWLPVMVLAVIKRYLTTLLEALRGLEPFPPLNKDNGMVRETDKVPSVTEVPVTVAVFENQRWWAGPGWIPHLLPTERPPWSDSTGKIVCPTLADHKLPGPGWAWADLDWKVDADWMPTDTEGWVYSDHNWLHPSGQPGLVSLTRRRRWVRSMHPPIGGMATGQGAGSK</sequence>
<feature type="region of interest" description="Disordered" evidence="5">
    <location>
        <begin position="1"/>
        <end position="21"/>
    </location>
</feature>
<organism evidence="9 10">
    <name type="scientific">Spizellomyces punctatus (strain DAOM BR117)</name>
    <dbReference type="NCBI Taxonomy" id="645134"/>
    <lineage>
        <taxon>Eukaryota</taxon>
        <taxon>Fungi</taxon>
        <taxon>Fungi incertae sedis</taxon>
        <taxon>Chytridiomycota</taxon>
        <taxon>Chytridiomycota incertae sedis</taxon>
        <taxon>Chytridiomycetes</taxon>
        <taxon>Spizellomycetales</taxon>
        <taxon>Spizellomycetaceae</taxon>
        <taxon>Spizellomyces</taxon>
    </lineage>
</organism>
<feature type="transmembrane region" description="Helical" evidence="6">
    <location>
        <begin position="205"/>
        <end position="226"/>
    </location>
</feature>
<keyword evidence="3 6" id="KW-1133">Transmembrane helix</keyword>
<name>A0A0L0HP73_SPIPD</name>
<keyword evidence="10" id="KW-1185">Reference proteome</keyword>
<feature type="transmembrane region" description="Helical" evidence="6">
    <location>
        <begin position="90"/>
        <end position="119"/>
    </location>
</feature>
<proteinExistence type="predicted"/>
<dbReference type="OMA" id="RWTRRIY"/>
<evidence type="ECO:0000256" key="3">
    <source>
        <dbReference type="ARBA" id="ARBA00022989"/>
    </source>
</evidence>
<dbReference type="SMART" id="SM00694">
    <property type="entry name" value="DysFC"/>
    <property type="match status" value="1"/>
</dbReference>
<dbReference type="STRING" id="645134.A0A0L0HP73"/>
<dbReference type="RefSeq" id="XP_016610628.1">
    <property type="nucleotide sequence ID" value="XM_016751331.1"/>
</dbReference>
<protein>
    <recommendedName>
        <fullName evidence="7 8">Peroxin/Ferlin domain-containing protein</fullName>
    </recommendedName>
</protein>
<dbReference type="InParanoid" id="A0A0L0HP73"/>
<keyword evidence="2 6" id="KW-0812">Transmembrane</keyword>
<dbReference type="PANTHER" id="PTHR31679:SF2">
    <property type="entry name" value="PEROXISOMAL MEMBRANE PROTEIN PEX30-RELATED"/>
    <property type="match status" value="1"/>
</dbReference>
<dbReference type="InterPro" id="IPR052646">
    <property type="entry name" value="Peroxisomal_PEX28-32"/>
</dbReference>
<evidence type="ECO:0000259" key="8">
    <source>
        <dbReference type="SMART" id="SM00694"/>
    </source>
</evidence>
<evidence type="ECO:0000313" key="10">
    <source>
        <dbReference type="Proteomes" id="UP000053201"/>
    </source>
</evidence>
<dbReference type="AlphaFoldDB" id="A0A0L0HP73"/>
<evidence type="ECO:0000256" key="2">
    <source>
        <dbReference type="ARBA" id="ARBA00022692"/>
    </source>
</evidence>
<dbReference type="VEuPathDB" id="FungiDB:SPPG_03046"/>
<keyword evidence="4 6" id="KW-0472">Membrane</keyword>
<dbReference type="GO" id="GO:0012505">
    <property type="term" value="C:endomembrane system"/>
    <property type="evidence" value="ECO:0007669"/>
    <property type="project" value="UniProtKB-SubCell"/>
</dbReference>
<gene>
    <name evidence="9" type="ORF">SPPG_03046</name>
</gene>
<evidence type="ECO:0000256" key="5">
    <source>
        <dbReference type="SAM" id="MobiDB-lite"/>
    </source>
</evidence>
<dbReference type="Pfam" id="PF06398">
    <property type="entry name" value="Pex24p"/>
    <property type="match status" value="1"/>
</dbReference>
<feature type="domain" description="Peroxin/Ferlin" evidence="8">
    <location>
        <begin position="359"/>
        <end position="392"/>
    </location>
</feature>
<dbReference type="GeneID" id="27686593"/>
<dbReference type="GO" id="GO:0007031">
    <property type="term" value="P:peroxisome organization"/>
    <property type="evidence" value="ECO:0007669"/>
    <property type="project" value="UniProtKB-ARBA"/>
</dbReference>